<protein>
    <recommendedName>
        <fullName evidence="2">UDENN domain-containing protein</fullName>
    </recommendedName>
</protein>
<dbReference type="InterPro" id="IPR037516">
    <property type="entry name" value="Tripartite_DENN"/>
</dbReference>
<evidence type="ECO:0000313" key="3">
    <source>
        <dbReference type="EMBL" id="CAL1603446.1"/>
    </source>
</evidence>
<keyword evidence="4" id="KW-1185">Reference proteome</keyword>
<feature type="compositionally biased region" description="Polar residues" evidence="1">
    <location>
        <begin position="132"/>
        <end position="153"/>
    </location>
</feature>
<evidence type="ECO:0000313" key="4">
    <source>
        <dbReference type="Proteomes" id="UP001497482"/>
    </source>
</evidence>
<evidence type="ECO:0000256" key="1">
    <source>
        <dbReference type="SAM" id="MobiDB-lite"/>
    </source>
</evidence>
<evidence type="ECO:0000259" key="2">
    <source>
        <dbReference type="PROSITE" id="PS50211"/>
    </source>
</evidence>
<proteinExistence type="predicted"/>
<dbReference type="Gene3D" id="3.30.450.200">
    <property type="match status" value="1"/>
</dbReference>
<accession>A0AAV2LSB1</accession>
<dbReference type="GO" id="GO:0005085">
    <property type="term" value="F:guanyl-nucleotide exchange factor activity"/>
    <property type="evidence" value="ECO:0007669"/>
    <property type="project" value="TreeGrafter"/>
</dbReference>
<sequence length="220" mass="24899">MEKKKMCPRLLDYLVVVGARQPSSDSVAQTPQLLRRYPLEDHPDFPLPPDVVFFCQPEGCLSIRQHRVSLRDDSSFVFTLTDKDSGITRFGICVNFYRSFQRGHHRQRPDKSHDSASQGETSEDSRPASALCSKNSEGLETGEQSGDLSSSKSPQHKRRNAKTTARNRNSTLTSLCILSHYPFFSTFRECLYILKRLVDCCSQRLTQRAGLPRAAQRSVS</sequence>
<dbReference type="Proteomes" id="UP001497482">
    <property type="component" value="Chromosome 4"/>
</dbReference>
<dbReference type="PANTHER" id="PTHR13008:SF7">
    <property type="entry name" value="MAP KINASE-ACTIVATING DEATH DOMAIN PROTEIN"/>
    <property type="match status" value="1"/>
</dbReference>
<dbReference type="SMART" id="SM00800">
    <property type="entry name" value="uDENN"/>
    <property type="match status" value="1"/>
</dbReference>
<gene>
    <name evidence="3" type="ORF">KC01_LOCUS31127</name>
</gene>
<dbReference type="Pfam" id="PF03456">
    <property type="entry name" value="uDENN"/>
    <property type="match status" value="1"/>
</dbReference>
<dbReference type="GO" id="GO:0032483">
    <property type="term" value="P:regulation of Rab protein signal transduction"/>
    <property type="evidence" value="ECO:0007669"/>
    <property type="project" value="TreeGrafter"/>
</dbReference>
<dbReference type="AlphaFoldDB" id="A0AAV2LSB1"/>
<dbReference type="PROSITE" id="PS50211">
    <property type="entry name" value="DENN"/>
    <property type="match status" value="1"/>
</dbReference>
<dbReference type="EMBL" id="OZ035826">
    <property type="protein sequence ID" value="CAL1603446.1"/>
    <property type="molecule type" value="Genomic_DNA"/>
</dbReference>
<dbReference type="InterPro" id="IPR039980">
    <property type="entry name" value="MADD"/>
</dbReference>
<feature type="region of interest" description="Disordered" evidence="1">
    <location>
        <begin position="104"/>
        <end position="165"/>
    </location>
</feature>
<reference evidence="3 4" key="1">
    <citation type="submission" date="2024-04" db="EMBL/GenBank/DDBJ databases">
        <authorList>
            <person name="Waldvogel A.-M."/>
            <person name="Schoenle A."/>
        </authorList>
    </citation>
    <scope>NUCLEOTIDE SEQUENCE [LARGE SCALE GENOMIC DNA]</scope>
</reference>
<dbReference type="GO" id="GO:0005829">
    <property type="term" value="C:cytosol"/>
    <property type="evidence" value="ECO:0007669"/>
    <property type="project" value="TreeGrafter"/>
</dbReference>
<dbReference type="PANTHER" id="PTHR13008">
    <property type="entry name" value="MAP-KINASE ACTIVATING DEATH DOMAIN PROTEIN MADD /DENN/AEX-3 C.ELEGANS"/>
    <property type="match status" value="1"/>
</dbReference>
<organism evidence="3 4">
    <name type="scientific">Knipowitschia caucasica</name>
    <name type="common">Caucasian dwarf goby</name>
    <name type="synonym">Pomatoschistus caucasicus</name>
    <dbReference type="NCBI Taxonomy" id="637954"/>
    <lineage>
        <taxon>Eukaryota</taxon>
        <taxon>Metazoa</taxon>
        <taxon>Chordata</taxon>
        <taxon>Craniata</taxon>
        <taxon>Vertebrata</taxon>
        <taxon>Euteleostomi</taxon>
        <taxon>Actinopterygii</taxon>
        <taxon>Neopterygii</taxon>
        <taxon>Teleostei</taxon>
        <taxon>Neoteleostei</taxon>
        <taxon>Acanthomorphata</taxon>
        <taxon>Gobiaria</taxon>
        <taxon>Gobiiformes</taxon>
        <taxon>Gobioidei</taxon>
        <taxon>Gobiidae</taxon>
        <taxon>Gobiinae</taxon>
        <taxon>Knipowitschia</taxon>
    </lineage>
</organism>
<dbReference type="GO" id="GO:0042981">
    <property type="term" value="P:regulation of apoptotic process"/>
    <property type="evidence" value="ECO:0007669"/>
    <property type="project" value="TreeGrafter"/>
</dbReference>
<name>A0AAV2LSB1_KNICA</name>
<dbReference type="InterPro" id="IPR005113">
    <property type="entry name" value="uDENN_dom"/>
</dbReference>
<feature type="domain" description="UDENN" evidence="2">
    <location>
        <begin position="13"/>
        <end position="220"/>
    </location>
</feature>